<protein>
    <recommendedName>
        <fullName evidence="2">DUF6089 domain-containing protein</fullName>
    </recommendedName>
</protein>
<gene>
    <name evidence="3" type="ORF">GWC95_06725</name>
</gene>
<name>A0ABW9ZR86_9BACT</name>
<dbReference type="Proteomes" id="UP000753802">
    <property type="component" value="Unassembled WGS sequence"/>
</dbReference>
<dbReference type="Pfam" id="PF19573">
    <property type="entry name" value="DUF6089"/>
    <property type="match status" value="1"/>
</dbReference>
<evidence type="ECO:0000259" key="2">
    <source>
        <dbReference type="Pfam" id="PF19573"/>
    </source>
</evidence>
<comment type="caution">
    <text evidence="3">The sequence shown here is derived from an EMBL/GenBank/DDBJ whole genome shotgun (WGS) entry which is preliminary data.</text>
</comment>
<evidence type="ECO:0000256" key="1">
    <source>
        <dbReference type="SAM" id="SignalP"/>
    </source>
</evidence>
<feature type="signal peptide" evidence="1">
    <location>
        <begin position="1"/>
        <end position="19"/>
    </location>
</feature>
<dbReference type="InterPro" id="IPR011250">
    <property type="entry name" value="OMP/PagP_B-barrel"/>
</dbReference>
<keyword evidence="4" id="KW-1185">Reference proteome</keyword>
<reference evidence="3 4" key="1">
    <citation type="submission" date="2020-01" db="EMBL/GenBank/DDBJ databases">
        <title>Genome analysis.</title>
        <authorList>
            <person name="Wu S."/>
            <person name="Wang G."/>
        </authorList>
    </citation>
    <scope>NUCLEOTIDE SEQUENCE [LARGE SCALE GENOMIC DNA]</scope>
    <source>
        <strain evidence="3 4">SYL130</strain>
    </source>
</reference>
<evidence type="ECO:0000313" key="3">
    <source>
        <dbReference type="EMBL" id="NCI49608.1"/>
    </source>
</evidence>
<keyword evidence="1" id="KW-0732">Signal</keyword>
<dbReference type="Gene3D" id="2.40.160.20">
    <property type="match status" value="1"/>
</dbReference>
<dbReference type="EMBL" id="JAACJS010000011">
    <property type="protein sequence ID" value="NCI49608.1"/>
    <property type="molecule type" value="Genomic_DNA"/>
</dbReference>
<dbReference type="InterPro" id="IPR045743">
    <property type="entry name" value="DUF6089"/>
</dbReference>
<evidence type="ECO:0000313" key="4">
    <source>
        <dbReference type="Proteomes" id="UP000753802"/>
    </source>
</evidence>
<dbReference type="RefSeq" id="WP_161817921.1">
    <property type="nucleotide sequence ID" value="NZ_JAACJS010000011.1"/>
</dbReference>
<organism evidence="3 4">
    <name type="scientific">Sediminibacterium roseum</name>
    <dbReference type="NCBI Taxonomy" id="1978412"/>
    <lineage>
        <taxon>Bacteria</taxon>
        <taxon>Pseudomonadati</taxon>
        <taxon>Bacteroidota</taxon>
        <taxon>Chitinophagia</taxon>
        <taxon>Chitinophagales</taxon>
        <taxon>Chitinophagaceae</taxon>
        <taxon>Sediminibacterium</taxon>
    </lineage>
</organism>
<proteinExistence type="predicted"/>
<feature type="domain" description="DUF6089" evidence="2">
    <location>
        <begin position="10"/>
        <end position="214"/>
    </location>
</feature>
<accession>A0ABW9ZR86</accession>
<feature type="chain" id="PRO_5045931825" description="DUF6089 domain-containing protein" evidence="1">
    <location>
        <begin position="20"/>
        <end position="249"/>
    </location>
</feature>
<dbReference type="SUPFAM" id="SSF56925">
    <property type="entry name" value="OMPA-like"/>
    <property type="match status" value="1"/>
</dbReference>
<sequence length="249" mass="27362">MRSVLKIVLLFLVVSFSFAQSHAQSPYRFEAGINIGTLLYQGDLIESPFGSFKGARPMVNVWLAKPFTPYFSWRGNLTIGSMSADEARFQNPSWKQYRRFAFSTPATEITGMVVFNPYGDNGKSSDRTLTPYVMIGAGATFLNIRRDWSSLDSNAALKSSLQSGYTKDSAHALPRVLPVVPVGAGVKWMVTPNIAVNAEATLRFVFTDYLDGFSYTANPGRKDSYYGISVGVSFLFGGTGVKCPVVPRE</sequence>